<dbReference type="InterPro" id="IPR036388">
    <property type="entry name" value="WH-like_DNA-bd_sf"/>
</dbReference>
<dbReference type="Pfam" id="PF04542">
    <property type="entry name" value="Sigma70_r2"/>
    <property type="match status" value="1"/>
</dbReference>
<dbReference type="GO" id="GO:0003677">
    <property type="term" value="F:DNA binding"/>
    <property type="evidence" value="ECO:0007669"/>
    <property type="project" value="UniProtKB-KW"/>
</dbReference>
<evidence type="ECO:0000256" key="2">
    <source>
        <dbReference type="ARBA" id="ARBA00023015"/>
    </source>
</evidence>
<dbReference type="Gene3D" id="1.10.1740.10">
    <property type="match status" value="1"/>
</dbReference>
<evidence type="ECO:0000313" key="8">
    <source>
        <dbReference type="EMBL" id="PJJ63720.1"/>
    </source>
</evidence>
<evidence type="ECO:0000256" key="3">
    <source>
        <dbReference type="ARBA" id="ARBA00023082"/>
    </source>
</evidence>
<keyword evidence="9" id="KW-1185">Reference proteome</keyword>
<keyword evidence="5" id="KW-0804">Transcription</keyword>
<keyword evidence="2" id="KW-0805">Transcription regulation</keyword>
<comment type="similarity">
    <text evidence="1">Belongs to the sigma-70 factor family. ECF subfamily.</text>
</comment>
<evidence type="ECO:0000256" key="4">
    <source>
        <dbReference type="ARBA" id="ARBA00023125"/>
    </source>
</evidence>
<gene>
    <name evidence="8" type="ORF">CLV54_1393</name>
</gene>
<evidence type="ECO:0000259" key="7">
    <source>
        <dbReference type="Pfam" id="PF08281"/>
    </source>
</evidence>
<organism evidence="8 9">
    <name type="scientific">Compostimonas suwonensis</name>
    <dbReference type="NCBI Taxonomy" id="1048394"/>
    <lineage>
        <taxon>Bacteria</taxon>
        <taxon>Bacillati</taxon>
        <taxon>Actinomycetota</taxon>
        <taxon>Actinomycetes</taxon>
        <taxon>Micrococcales</taxon>
        <taxon>Microbacteriaceae</taxon>
        <taxon>Compostimonas</taxon>
    </lineage>
</organism>
<dbReference type="GO" id="GO:0016987">
    <property type="term" value="F:sigma factor activity"/>
    <property type="evidence" value="ECO:0007669"/>
    <property type="project" value="UniProtKB-KW"/>
</dbReference>
<dbReference type="OrthoDB" id="5243766at2"/>
<evidence type="ECO:0000313" key="9">
    <source>
        <dbReference type="Proteomes" id="UP000230161"/>
    </source>
</evidence>
<evidence type="ECO:0000256" key="5">
    <source>
        <dbReference type="ARBA" id="ARBA00023163"/>
    </source>
</evidence>
<dbReference type="InterPro" id="IPR007627">
    <property type="entry name" value="RNA_pol_sigma70_r2"/>
</dbReference>
<dbReference type="Proteomes" id="UP000230161">
    <property type="component" value="Unassembled WGS sequence"/>
</dbReference>
<dbReference type="InterPro" id="IPR013324">
    <property type="entry name" value="RNA_pol_sigma_r3/r4-like"/>
</dbReference>
<dbReference type="InterPro" id="IPR013325">
    <property type="entry name" value="RNA_pol_sigma_r2"/>
</dbReference>
<dbReference type="InterPro" id="IPR014284">
    <property type="entry name" value="RNA_pol_sigma-70_dom"/>
</dbReference>
<dbReference type="GO" id="GO:0006352">
    <property type="term" value="P:DNA-templated transcription initiation"/>
    <property type="evidence" value="ECO:0007669"/>
    <property type="project" value="InterPro"/>
</dbReference>
<reference evidence="8 9" key="1">
    <citation type="submission" date="2017-11" db="EMBL/GenBank/DDBJ databases">
        <title>Genomic Encyclopedia of Archaeal and Bacterial Type Strains, Phase II (KMG-II): From Individual Species to Whole Genera.</title>
        <authorList>
            <person name="Goeker M."/>
        </authorList>
    </citation>
    <scope>NUCLEOTIDE SEQUENCE [LARGE SCALE GENOMIC DNA]</scope>
    <source>
        <strain evidence="8 9">DSM 25625</strain>
    </source>
</reference>
<dbReference type="RefSeq" id="WP_157802858.1">
    <property type="nucleotide sequence ID" value="NZ_PGFB01000002.1"/>
</dbReference>
<evidence type="ECO:0000256" key="1">
    <source>
        <dbReference type="ARBA" id="ARBA00010641"/>
    </source>
</evidence>
<dbReference type="InterPro" id="IPR039425">
    <property type="entry name" value="RNA_pol_sigma-70-like"/>
</dbReference>
<dbReference type="AlphaFoldDB" id="A0A2M9C088"/>
<dbReference type="SUPFAM" id="SSF88659">
    <property type="entry name" value="Sigma3 and sigma4 domains of RNA polymerase sigma factors"/>
    <property type="match status" value="1"/>
</dbReference>
<evidence type="ECO:0000259" key="6">
    <source>
        <dbReference type="Pfam" id="PF04542"/>
    </source>
</evidence>
<proteinExistence type="inferred from homology"/>
<dbReference type="InterPro" id="IPR013249">
    <property type="entry name" value="RNA_pol_sigma70_r4_t2"/>
</dbReference>
<protein>
    <submittedName>
        <fullName evidence="8">RNA polymerase sigma-70 factor (ECF subfamily)</fullName>
    </submittedName>
</protein>
<dbReference type="Pfam" id="PF08281">
    <property type="entry name" value="Sigma70_r4_2"/>
    <property type="match status" value="1"/>
</dbReference>
<dbReference type="PANTHER" id="PTHR43133:SF8">
    <property type="entry name" value="RNA POLYMERASE SIGMA FACTOR HI_1459-RELATED"/>
    <property type="match status" value="1"/>
</dbReference>
<dbReference type="PANTHER" id="PTHR43133">
    <property type="entry name" value="RNA POLYMERASE ECF-TYPE SIGMA FACTO"/>
    <property type="match status" value="1"/>
</dbReference>
<dbReference type="Gene3D" id="1.10.10.10">
    <property type="entry name" value="Winged helix-like DNA-binding domain superfamily/Winged helix DNA-binding domain"/>
    <property type="match status" value="1"/>
</dbReference>
<accession>A0A2M9C088</accession>
<keyword evidence="3" id="KW-0731">Sigma factor</keyword>
<feature type="domain" description="RNA polymerase sigma-70 region 2" evidence="6">
    <location>
        <begin position="24"/>
        <end position="93"/>
    </location>
</feature>
<comment type="caution">
    <text evidence="8">The sequence shown here is derived from an EMBL/GenBank/DDBJ whole genome shotgun (WGS) entry which is preliminary data.</text>
</comment>
<sequence>MNAARDQGLIASASRGDERAFGMLYDQHIEAVYLQALAELGSEDDAQDVAQEVFAIAWRKLGKIRLVSGSALPWLLTTCRNVTANRLRSNQRRPVTENLDDVGPTMADTEPFEKAVDSQHLVSRVEGEVATMSFLDQQVYRSVFHDGLSYDEAAEALSISSSSVRKRLNRVRTRLRAKFGEER</sequence>
<name>A0A2M9C088_9MICO</name>
<keyword evidence="4" id="KW-0238">DNA-binding</keyword>
<dbReference type="SUPFAM" id="SSF88946">
    <property type="entry name" value="Sigma2 domain of RNA polymerase sigma factors"/>
    <property type="match status" value="1"/>
</dbReference>
<feature type="domain" description="RNA polymerase sigma factor 70 region 4 type 2" evidence="7">
    <location>
        <begin position="131"/>
        <end position="175"/>
    </location>
</feature>
<dbReference type="NCBIfam" id="TIGR02937">
    <property type="entry name" value="sigma70-ECF"/>
    <property type="match status" value="1"/>
</dbReference>
<dbReference type="EMBL" id="PGFB01000002">
    <property type="protein sequence ID" value="PJJ63720.1"/>
    <property type="molecule type" value="Genomic_DNA"/>
</dbReference>